<evidence type="ECO:0000256" key="6">
    <source>
        <dbReference type="RuleBase" id="RU000673"/>
    </source>
</evidence>
<evidence type="ECO:0000256" key="2">
    <source>
        <dbReference type="ARBA" id="ARBA00022555"/>
    </source>
</evidence>
<dbReference type="CDD" id="cd00462">
    <property type="entry name" value="PTH"/>
    <property type="match status" value="1"/>
</dbReference>
<dbReference type="Pfam" id="PF01195">
    <property type="entry name" value="Pept_tRNA_hydro"/>
    <property type="match status" value="1"/>
</dbReference>
<dbReference type="EC" id="3.1.1.29" evidence="1 6"/>
<keyword evidence="2" id="KW-0820">tRNA-binding</keyword>
<keyword evidence="10" id="KW-1185">Reference proteome</keyword>
<evidence type="ECO:0000313" key="9">
    <source>
        <dbReference type="EMBL" id="KAL0090367.1"/>
    </source>
</evidence>
<keyword evidence="3 6" id="KW-0378">Hydrolase</keyword>
<dbReference type="InterPro" id="IPR036416">
    <property type="entry name" value="Pept_tRNA_hydro_sf"/>
</dbReference>
<comment type="catalytic activity">
    <reaction evidence="6">
        <text>an N-acyl-L-alpha-aminoacyl-tRNA + H2O = an N-acyl-L-amino acid + a tRNA + H(+)</text>
        <dbReference type="Rhea" id="RHEA:54448"/>
        <dbReference type="Rhea" id="RHEA-COMP:10123"/>
        <dbReference type="Rhea" id="RHEA-COMP:13883"/>
        <dbReference type="ChEBI" id="CHEBI:15377"/>
        <dbReference type="ChEBI" id="CHEBI:15378"/>
        <dbReference type="ChEBI" id="CHEBI:59874"/>
        <dbReference type="ChEBI" id="CHEBI:78442"/>
        <dbReference type="ChEBI" id="CHEBI:138191"/>
        <dbReference type="EC" id="3.1.1.29"/>
    </reaction>
</comment>
<comment type="caution">
    <text evidence="9">The sequence shown here is derived from an EMBL/GenBank/DDBJ whole genome shotgun (WGS) entry which is preliminary data.</text>
</comment>
<dbReference type="PANTHER" id="PTHR17224">
    <property type="entry name" value="PEPTIDYL-TRNA HYDROLASE"/>
    <property type="match status" value="1"/>
</dbReference>
<feature type="region of interest" description="Disordered" evidence="8">
    <location>
        <begin position="201"/>
        <end position="237"/>
    </location>
</feature>
<evidence type="ECO:0000256" key="5">
    <source>
        <dbReference type="ARBA" id="ARBA00038063"/>
    </source>
</evidence>
<evidence type="ECO:0000256" key="4">
    <source>
        <dbReference type="ARBA" id="ARBA00022884"/>
    </source>
</evidence>
<name>A0ABR3B6L4_PHYBL</name>
<evidence type="ECO:0000256" key="7">
    <source>
        <dbReference type="RuleBase" id="RU004320"/>
    </source>
</evidence>
<dbReference type="GO" id="GO:0016787">
    <property type="term" value="F:hydrolase activity"/>
    <property type="evidence" value="ECO:0007669"/>
    <property type="project" value="UniProtKB-KW"/>
</dbReference>
<dbReference type="PANTHER" id="PTHR17224:SF1">
    <property type="entry name" value="PEPTIDYL-TRNA HYDROLASE"/>
    <property type="match status" value="1"/>
</dbReference>
<evidence type="ECO:0000256" key="8">
    <source>
        <dbReference type="SAM" id="MobiDB-lite"/>
    </source>
</evidence>
<sequence length="237" mass="26233">MQTIRVLLVGLGNYTHPNTRHNVGMMVLDQIANKLDLTWTQNRTLKATISQTSLDIENKDKSRTRIDVTLLKPRLLMNVSGPSVSKAVREFSIDHSNIYVLHDDLQRPLGKVSMKSGGSANGHNGIKSVIQHLCSENFKRVRIGIGRPPDDPSDRSHDVVADFVLSRFTSSEISILEKDVYPLLDIGPGLGLETLCSRGELWKAPKPPRQKKPKINSAANPKYTSGSDQSDIEAKTT</sequence>
<dbReference type="PROSITE" id="PS01196">
    <property type="entry name" value="PEPT_TRNA_HYDROL_2"/>
    <property type="match status" value="1"/>
</dbReference>
<reference evidence="9 10" key="1">
    <citation type="submission" date="2024-04" db="EMBL/GenBank/DDBJ databases">
        <title>Symmetric and asymmetric DNA N6-adenine methylation regulates different biological responses in Mucorales.</title>
        <authorList>
            <consortium name="Lawrence Berkeley National Laboratory"/>
            <person name="Lax C."/>
            <person name="Mondo S.J."/>
            <person name="Osorio-Concepcion M."/>
            <person name="Muszewska A."/>
            <person name="Corrochano-Luque M."/>
            <person name="Gutierrez G."/>
            <person name="Riley R."/>
            <person name="Lipzen A."/>
            <person name="Guo J."/>
            <person name="Hundley H."/>
            <person name="Amirebrahimi M."/>
            <person name="Ng V."/>
            <person name="Lorenzo-Gutierrez D."/>
            <person name="Binder U."/>
            <person name="Yang J."/>
            <person name="Song Y."/>
            <person name="Canovas D."/>
            <person name="Navarro E."/>
            <person name="Freitag M."/>
            <person name="Gabaldon T."/>
            <person name="Grigoriev I.V."/>
            <person name="Corrochano L.M."/>
            <person name="Nicolas F.E."/>
            <person name="Garre V."/>
        </authorList>
    </citation>
    <scope>NUCLEOTIDE SEQUENCE [LARGE SCALE GENOMIC DNA]</scope>
    <source>
        <strain evidence="9 10">L51</strain>
    </source>
</reference>
<gene>
    <name evidence="9" type="ORF">J3Q64DRAFT_1406744</name>
</gene>
<proteinExistence type="inferred from homology"/>
<feature type="compositionally biased region" description="Polar residues" evidence="8">
    <location>
        <begin position="217"/>
        <end position="231"/>
    </location>
</feature>
<evidence type="ECO:0000313" key="10">
    <source>
        <dbReference type="Proteomes" id="UP001448207"/>
    </source>
</evidence>
<dbReference type="NCBIfam" id="TIGR00447">
    <property type="entry name" value="pth"/>
    <property type="match status" value="1"/>
</dbReference>
<keyword evidence="4" id="KW-0694">RNA-binding</keyword>
<dbReference type="InterPro" id="IPR001328">
    <property type="entry name" value="Pept_tRNA_hydro"/>
</dbReference>
<dbReference type="Proteomes" id="UP001448207">
    <property type="component" value="Unassembled WGS sequence"/>
</dbReference>
<dbReference type="EMBL" id="JBCLYO010000004">
    <property type="protein sequence ID" value="KAL0090367.1"/>
    <property type="molecule type" value="Genomic_DNA"/>
</dbReference>
<evidence type="ECO:0000256" key="3">
    <source>
        <dbReference type="ARBA" id="ARBA00022801"/>
    </source>
</evidence>
<dbReference type="SUPFAM" id="SSF53178">
    <property type="entry name" value="Peptidyl-tRNA hydrolase-like"/>
    <property type="match status" value="1"/>
</dbReference>
<organism evidence="9 10">
    <name type="scientific">Phycomyces blakesleeanus</name>
    <dbReference type="NCBI Taxonomy" id="4837"/>
    <lineage>
        <taxon>Eukaryota</taxon>
        <taxon>Fungi</taxon>
        <taxon>Fungi incertae sedis</taxon>
        <taxon>Mucoromycota</taxon>
        <taxon>Mucoromycotina</taxon>
        <taxon>Mucoromycetes</taxon>
        <taxon>Mucorales</taxon>
        <taxon>Phycomycetaceae</taxon>
        <taxon>Phycomyces</taxon>
    </lineage>
</organism>
<comment type="similarity">
    <text evidence="5 7">Belongs to the PTH family.</text>
</comment>
<evidence type="ECO:0000256" key="1">
    <source>
        <dbReference type="ARBA" id="ARBA00013260"/>
    </source>
</evidence>
<dbReference type="InterPro" id="IPR018171">
    <property type="entry name" value="Pept_tRNA_hydro_CS"/>
</dbReference>
<dbReference type="Gene3D" id="3.40.50.1470">
    <property type="entry name" value="Peptidyl-tRNA hydrolase"/>
    <property type="match status" value="1"/>
</dbReference>
<dbReference type="PROSITE" id="PS01195">
    <property type="entry name" value="PEPT_TRNA_HYDROL_1"/>
    <property type="match status" value="1"/>
</dbReference>
<protein>
    <recommendedName>
        <fullName evidence="1 6">Peptidyl-tRNA hydrolase</fullName>
        <ecNumber evidence="1 6">3.1.1.29</ecNumber>
    </recommendedName>
</protein>
<accession>A0ABR3B6L4</accession>